<comment type="caution">
    <text evidence="2">The sequence shown here is derived from an EMBL/GenBank/DDBJ whole genome shotgun (WGS) entry which is preliminary data.</text>
</comment>
<protein>
    <submittedName>
        <fullName evidence="2">Uncharacterized protein</fullName>
    </submittedName>
</protein>
<feature type="compositionally biased region" description="Low complexity" evidence="1">
    <location>
        <begin position="55"/>
        <end position="72"/>
    </location>
</feature>
<keyword evidence="3" id="KW-1185">Reference proteome</keyword>
<organism evidence="2 3">
    <name type="scientific">Trifolium medium</name>
    <dbReference type="NCBI Taxonomy" id="97028"/>
    <lineage>
        <taxon>Eukaryota</taxon>
        <taxon>Viridiplantae</taxon>
        <taxon>Streptophyta</taxon>
        <taxon>Embryophyta</taxon>
        <taxon>Tracheophyta</taxon>
        <taxon>Spermatophyta</taxon>
        <taxon>Magnoliopsida</taxon>
        <taxon>eudicotyledons</taxon>
        <taxon>Gunneridae</taxon>
        <taxon>Pentapetalae</taxon>
        <taxon>rosids</taxon>
        <taxon>fabids</taxon>
        <taxon>Fabales</taxon>
        <taxon>Fabaceae</taxon>
        <taxon>Papilionoideae</taxon>
        <taxon>50 kb inversion clade</taxon>
        <taxon>NPAAA clade</taxon>
        <taxon>Hologalegina</taxon>
        <taxon>IRL clade</taxon>
        <taxon>Trifolieae</taxon>
        <taxon>Trifolium</taxon>
    </lineage>
</organism>
<sequence length="91" mass="9879">MGRTAIADLLAVPSTAHLKLKYYTNKGHVATLHGDFEAARRCFDAATKGLSCIGQSPSPSKKSKPTPQLPTSGVSSVELDSRHYKKEHKEE</sequence>
<accession>A0A392SRY8</accession>
<feature type="non-terminal residue" evidence="2">
    <location>
        <position position="91"/>
    </location>
</feature>
<evidence type="ECO:0000313" key="2">
    <source>
        <dbReference type="EMBL" id="MCI51623.1"/>
    </source>
</evidence>
<dbReference type="Proteomes" id="UP000265520">
    <property type="component" value="Unassembled WGS sequence"/>
</dbReference>
<proteinExistence type="predicted"/>
<name>A0A392SRY8_9FABA</name>
<evidence type="ECO:0000313" key="3">
    <source>
        <dbReference type="Proteomes" id="UP000265520"/>
    </source>
</evidence>
<feature type="compositionally biased region" description="Basic and acidic residues" evidence="1">
    <location>
        <begin position="79"/>
        <end position="91"/>
    </location>
</feature>
<evidence type="ECO:0000256" key="1">
    <source>
        <dbReference type="SAM" id="MobiDB-lite"/>
    </source>
</evidence>
<dbReference type="EMBL" id="LXQA010434749">
    <property type="protein sequence ID" value="MCI51623.1"/>
    <property type="molecule type" value="Genomic_DNA"/>
</dbReference>
<reference evidence="2 3" key="1">
    <citation type="journal article" date="2018" name="Front. Plant Sci.">
        <title>Red Clover (Trifolium pratense) and Zigzag Clover (T. medium) - A Picture of Genomic Similarities and Differences.</title>
        <authorList>
            <person name="Dluhosova J."/>
            <person name="Istvanek J."/>
            <person name="Nedelnik J."/>
            <person name="Repkova J."/>
        </authorList>
    </citation>
    <scope>NUCLEOTIDE SEQUENCE [LARGE SCALE GENOMIC DNA]</scope>
    <source>
        <strain evidence="3">cv. 10/8</strain>
        <tissue evidence="2">Leaf</tissue>
    </source>
</reference>
<dbReference type="AlphaFoldDB" id="A0A392SRY8"/>
<feature type="region of interest" description="Disordered" evidence="1">
    <location>
        <begin position="53"/>
        <end position="91"/>
    </location>
</feature>